<keyword evidence="11" id="KW-1185">Reference proteome</keyword>
<evidence type="ECO:0000313" key="11">
    <source>
        <dbReference type="Proteomes" id="UP000230002"/>
    </source>
</evidence>
<evidence type="ECO:0000256" key="9">
    <source>
        <dbReference type="PIRSR" id="PIRSR602403-1"/>
    </source>
</evidence>
<dbReference type="Proteomes" id="UP000230002">
    <property type="component" value="Unassembled WGS sequence"/>
</dbReference>
<dbReference type="CDD" id="cd11069">
    <property type="entry name" value="CYP_FUM15-like"/>
    <property type="match status" value="1"/>
</dbReference>
<evidence type="ECO:0000256" key="4">
    <source>
        <dbReference type="ARBA" id="ARBA00022617"/>
    </source>
</evidence>
<dbReference type="GO" id="GO:0005506">
    <property type="term" value="F:iron ion binding"/>
    <property type="evidence" value="ECO:0007669"/>
    <property type="project" value="InterPro"/>
</dbReference>
<dbReference type="PANTHER" id="PTHR24305:SF166">
    <property type="entry name" value="CYTOCHROME P450 12A4, MITOCHONDRIAL-RELATED"/>
    <property type="match status" value="1"/>
</dbReference>
<dbReference type="PRINTS" id="PR00465">
    <property type="entry name" value="EP450IV"/>
</dbReference>
<evidence type="ECO:0000256" key="6">
    <source>
        <dbReference type="ARBA" id="ARBA00023002"/>
    </source>
</evidence>
<name>A0A2G8SJG9_9APHY</name>
<dbReference type="Gene3D" id="1.10.630.10">
    <property type="entry name" value="Cytochrome P450"/>
    <property type="match status" value="1"/>
</dbReference>
<proteinExistence type="inferred from homology"/>
<keyword evidence="4 9" id="KW-0349">Heme</keyword>
<dbReference type="GO" id="GO:0016705">
    <property type="term" value="F:oxidoreductase activity, acting on paired donors, with incorporation or reduction of molecular oxygen"/>
    <property type="evidence" value="ECO:0007669"/>
    <property type="project" value="InterPro"/>
</dbReference>
<comment type="caution">
    <text evidence="10">The sequence shown here is derived from an EMBL/GenBank/DDBJ whole genome shotgun (WGS) entry which is preliminary data.</text>
</comment>
<dbReference type="STRING" id="1077348.A0A2G8SJG9"/>
<dbReference type="InterPro" id="IPR002403">
    <property type="entry name" value="Cyt_P450_E_grp-IV"/>
</dbReference>
<organism evidence="10 11">
    <name type="scientific">Ganoderma sinense ZZ0214-1</name>
    <dbReference type="NCBI Taxonomy" id="1077348"/>
    <lineage>
        <taxon>Eukaryota</taxon>
        <taxon>Fungi</taxon>
        <taxon>Dikarya</taxon>
        <taxon>Basidiomycota</taxon>
        <taxon>Agaricomycotina</taxon>
        <taxon>Agaricomycetes</taxon>
        <taxon>Polyporales</taxon>
        <taxon>Polyporaceae</taxon>
        <taxon>Ganoderma</taxon>
    </lineage>
</organism>
<evidence type="ECO:0000256" key="1">
    <source>
        <dbReference type="ARBA" id="ARBA00001971"/>
    </source>
</evidence>
<keyword evidence="7 9" id="KW-0408">Iron</keyword>
<dbReference type="OrthoDB" id="1470350at2759"/>
<dbReference type="GO" id="GO:0004497">
    <property type="term" value="F:monooxygenase activity"/>
    <property type="evidence" value="ECO:0007669"/>
    <property type="project" value="UniProtKB-KW"/>
</dbReference>
<dbReference type="GO" id="GO:0020037">
    <property type="term" value="F:heme binding"/>
    <property type="evidence" value="ECO:0007669"/>
    <property type="project" value="InterPro"/>
</dbReference>
<protein>
    <submittedName>
        <fullName evidence="10">Cytochrome P450</fullName>
    </submittedName>
</protein>
<evidence type="ECO:0000313" key="10">
    <source>
        <dbReference type="EMBL" id="PIL33913.1"/>
    </source>
</evidence>
<gene>
    <name evidence="10" type="ORF">GSI_03619</name>
</gene>
<dbReference type="AlphaFoldDB" id="A0A2G8SJG9"/>
<reference evidence="10 11" key="1">
    <citation type="journal article" date="2015" name="Sci. Rep.">
        <title>Chromosome-level genome map provides insights into diverse defense mechanisms in the medicinal fungus Ganoderma sinense.</title>
        <authorList>
            <person name="Zhu Y."/>
            <person name="Xu J."/>
            <person name="Sun C."/>
            <person name="Zhou S."/>
            <person name="Xu H."/>
            <person name="Nelson D.R."/>
            <person name="Qian J."/>
            <person name="Song J."/>
            <person name="Luo H."/>
            <person name="Xiang L."/>
            <person name="Li Y."/>
            <person name="Xu Z."/>
            <person name="Ji A."/>
            <person name="Wang L."/>
            <person name="Lu S."/>
            <person name="Hayward A."/>
            <person name="Sun W."/>
            <person name="Li X."/>
            <person name="Schwartz D.C."/>
            <person name="Wang Y."/>
            <person name="Chen S."/>
        </authorList>
    </citation>
    <scope>NUCLEOTIDE SEQUENCE [LARGE SCALE GENOMIC DNA]</scope>
    <source>
        <strain evidence="10 11">ZZ0214-1</strain>
    </source>
</reference>
<evidence type="ECO:0000256" key="7">
    <source>
        <dbReference type="ARBA" id="ARBA00023004"/>
    </source>
</evidence>
<accession>A0A2G8SJG9</accession>
<dbReference type="PANTHER" id="PTHR24305">
    <property type="entry name" value="CYTOCHROME P450"/>
    <property type="match status" value="1"/>
</dbReference>
<keyword evidence="6" id="KW-0560">Oxidoreductase</keyword>
<evidence type="ECO:0000256" key="3">
    <source>
        <dbReference type="ARBA" id="ARBA00010617"/>
    </source>
</evidence>
<sequence>MSAALVLVAGIVLVALIKFWRTLYRSPLRHLRGPRAPSVLSGHFNQLAATHQALIREWVNEYGPNFKIRGFFNAPSLFTTDTKAIHHVLTHSTDYCKPLDARRLLARLSGPAGVLVTEGEQHRNQRRVMNPAFGPVQIRGLMGVFHEKSLALRDYWMSQVSEDGSIRTNVGDGISKMTLDVIGVAGFNYDFETLRTDKPTNEVNKAFQALFQSPLPRGTFALLARFFPILMTLFPTERTKAAAQALAVMRRFGMQLIEEKKQQIMSEKTSHSVEKKDVQGRDILSLLIKSNLASDVPENQRLTDEDVLAQVPTFLAAGHETTATATGWLLCELSKHPEFQQKLREELLSVDTDTPTMEALNELPYLDKVVRETLRLHAPVLMVNREAQRDDVIPVSEPFVDAQCTLQREIAVKRGDMVFIGIAALQTAEGVWGEDALEFKPDRWDDPPEAITNTPGVWGHLLTFLGGTRACIGYRFSLVELKALIFALIRAFEFELTAPAEDIQAIGRFLQRAGLRGQEVPALPLLIRPYRRV</sequence>
<comment type="similarity">
    <text evidence="3">Belongs to the cytochrome P450 family.</text>
</comment>
<evidence type="ECO:0000256" key="8">
    <source>
        <dbReference type="ARBA" id="ARBA00023033"/>
    </source>
</evidence>
<feature type="binding site" description="axial binding residue" evidence="9">
    <location>
        <position position="471"/>
    </location>
    <ligand>
        <name>heme</name>
        <dbReference type="ChEBI" id="CHEBI:30413"/>
    </ligand>
    <ligandPart>
        <name>Fe</name>
        <dbReference type="ChEBI" id="CHEBI:18248"/>
    </ligandPart>
</feature>
<dbReference type="EMBL" id="AYKW01000006">
    <property type="protein sequence ID" value="PIL33913.1"/>
    <property type="molecule type" value="Genomic_DNA"/>
</dbReference>
<keyword evidence="8" id="KW-0503">Monooxygenase</keyword>
<comment type="cofactor">
    <cofactor evidence="1 9">
        <name>heme</name>
        <dbReference type="ChEBI" id="CHEBI:30413"/>
    </cofactor>
</comment>
<dbReference type="InterPro" id="IPR036396">
    <property type="entry name" value="Cyt_P450_sf"/>
</dbReference>
<dbReference type="SUPFAM" id="SSF48264">
    <property type="entry name" value="Cytochrome P450"/>
    <property type="match status" value="1"/>
</dbReference>
<comment type="pathway">
    <text evidence="2">Secondary metabolite biosynthesis.</text>
</comment>
<dbReference type="PRINTS" id="PR00385">
    <property type="entry name" value="P450"/>
</dbReference>
<keyword evidence="5 9" id="KW-0479">Metal-binding</keyword>
<dbReference type="InterPro" id="IPR050121">
    <property type="entry name" value="Cytochrome_P450_monoxygenase"/>
</dbReference>
<dbReference type="InterPro" id="IPR001128">
    <property type="entry name" value="Cyt_P450"/>
</dbReference>
<dbReference type="Pfam" id="PF00067">
    <property type="entry name" value="p450"/>
    <property type="match status" value="1"/>
</dbReference>
<evidence type="ECO:0000256" key="2">
    <source>
        <dbReference type="ARBA" id="ARBA00005179"/>
    </source>
</evidence>
<evidence type="ECO:0000256" key="5">
    <source>
        <dbReference type="ARBA" id="ARBA00022723"/>
    </source>
</evidence>